<evidence type="ECO:0008006" key="17">
    <source>
        <dbReference type="Google" id="ProtNLM"/>
    </source>
</evidence>
<organism evidence="15 16">
    <name type="scientific">Sphagnum jensenii</name>
    <dbReference type="NCBI Taxonomy" id="128206"/>
    <lineage>
        <taxon>Eukaryota</taxon>
        <taxon>Viridiplantae</taxon>
        <taxon>Streptophyta</taxon>
        <taxon>Embryophyta</taxon>
        <taxon>Bryophyta</taxon>
        <taxon>Sphagnophytina</taxon>
        <taxon>Sphagnopsida</taxon>
        <taxon>Sphagnales</taxon>
        <taxon>Sphagnaceae</taxon>
        <taxon>Sphagnum</taxon>
    </lineage>
</organism>
<dbReference type="InterPro" id="IPR022754">
    <property type="entry name" value="DNA_pol_III_gamma-3"/>
</dbReference>
<feature type="compositionally biased region" description="Polar residues" evidence="11">
    <location>
        <begin position="193"/>
        <end position="204"/>
    </location>
</feature>
<dbReference type="Pfam" id="PF13177">
    <property type="entry name" value="DNA_pol3_delta2"/>
    <property type="match status" value="1"/>
</dbReference>
<feature type="region of interest" description="Disordered" evidence="11">
    <location>
        <begin position="908"/>
        <end position="931"/>
    </location>
</feature>
<dbReference type="InterPro" id="IPR045085">
    <property type="entry name" value="HLD_clamp_pol_III_gamma_tau"/>
</dbReference>
<keyword evidence="5" id="KW-0479">Metal-binding</keyword>
<evidence type="ECO:0000313" key="15">
    <source>
        <dbReference type="EMBL" id="CAK9257119.1"/>
    </source>
</evidence>
<dbReference type="InterPro" id="IPR050238">
    <property type="entry name" value="DNA_Rep/Repair_Clamp_Loader"/>
</dbReference>
<dbReference type="Gene3D" id="1.20.272.10">
    <property type="match status" value="1"/>
</dbReference>
<evidence type="ECO:0000256" key="9">
    <source>
        <dbReference type="ARBA" id="ARBA00023054"/>
    </source>
</evidence>
<feature type="compositionally biased region" description="Basic residues" evidence="11">
    <location>
        <begin position="1112"/>
        <end position="1123"/>
    </location>
</feature>
<dbReference type="InterPro" id="IPR027417">
    <property type="entry name" value="P-loop_NTPase"/>
</dbReference>
<evidence type="ECO:0000256" key="7">
    <source>
        <dbReference type="ARBA" id="ARBA00022833"/>
    </source>
</evidence>
<evidence type="ECO:0000256" key="10">
    <source>
        <dbReference type="SAM" id="Coils"/>
    </source>
</evidence>
<evidence type="ECO:0000259" key="12">
    <source>
        <dbReference type="Pfam" id="PF12169"/>
    </source>
</evidence>
<evidence type="ECO:0000313" key="16">
    <source>
        <dbReference type="Proteomes" id="UP001497444"/>
    </source>
</evidence>
<name>A0ABP0VRL4_9BRYO</name>
<evidence type="ECO:0000259" key="14">
    <source>
        <dbReference type="Pfam" id="PF23007"/>
    </source>
</evidence>
<keyword evidence="9 10" id="KW-0175">Coiled coil</keyword>
<feature type="region of interest" description="Disordered" evidence="11">
    <location>
        <begin position="24"/>
        <end position="52"/>
    </location>
</feature>
<dbReference type="NCBIfam" id="TIGR02397">
    <property type="entry name" value="dnaX_nterm"/>
    <property type="match status" value="1"/>
</dbReference>
<comment type="similarity">
    <text evidence="1">Belongs to the DnaX/STICHEL family.</text>
</comment>
<feature type="domain" description="DNA polymerase III gamma subunit" evidence="12">
    <location>
        <begin position="759"/>
        <end position="880"/>
    </location>
</feature>
<dbReference type="CDD" id="cd18137">
    <property type="entry name" value="HLD_clamp_pol_III_gamma_tau"/>
    <property type="match status" value="1"/>
</dbReference>
<dbReference type="Pfam" id="PF22608">
    <property type="entry name" value="DNAX_ATPase_lid"/>
    <property type="match status" value="1"/>
</dbReference>
<feature type="compositionally biased region" description="Basic residues" evidence="11">
    <location>
        <begin position="1079"/>
        <end position="1095"/>
    </location>
</feature>
<dbReference type="Gene3D" id="3.40.50.300">
    <property type="entry name" value="P-loop containing nucleotide triphosphate hydrolases"/>
    <property type="match status" value="1"/>
</dbReference>
<keyword evidence="8" id="KW-0067">ATP-binding</keyword>
<feature type="domain" description="DNA polymerase III subunit gamma/tau helical lid" evidence="13">
    <location>
        <begin position="710"/>
        <end position="755"/>
    </location>
</feature>
<proteinExistence type="inferred from homology"/>
<feature type="compositionally biased region" description="Polar residues" evidence="11">
    <location>
        <begin position="215"/>
        <end position="225"/>
    </location>
</feature>
<keyword evidence="16" id="KW-1185">Reference proteome</keyword>
<evidence type="ECO:0000256" key="2">
    <source>
        <dbReference type="ARBA" id="ARBA00022679"/>
    </source>
</evidence>
<reference evidence="15" key="1">
    <citation type="submission" date="2024-02" db="EMBL/GenBank/DDBJ databases">
        <authorList>
            <consortium name="ELIXIR-Norway"/>
            <consortium name="Elixir Norway"/>
        </authorList>
    </citation>
    <scope>NUCLEOTIDE SEQUENCE</scope>
</reference>
<evidence type="ECO:0000259" key="13">
    <source>
        <dbReference type="Pfam" id="PF22608"/>
    </source>
</evidence>
<keyword evidence="4" id="KW-0235">DNA replication</keyword>
<feature type="region of interest" description="Disordered" evidence="11">
    <location>
        <begin position="253"/>
        <end position="278"/>
    </location>
</feature>
<keyword evidence="6" id="KW-0547">Nucleotide-binding</keyword>
<feature type="region of interest" description="Disordered" evidence="11">
    <location>
        <begin position="1201"/>
        <end position="1234"/>
    </location>
</feature>
<dbReference type="SUPFAM" id="SSF52540">
    <property type="entry name" value="P-loop containing nucleoside triphosphate hydrolases"/>
    <property type="match status" value="1"/>
</dbReference>
<evidence type="ECO:0000256" key="6">
    <source>
        <dbReference type="ARBA" id="ARBA00022741"/>
    </source>
</evidence>
<protein>
    <recommendedName>
        <fullName evidence="17">AAA+ ATPase domain-containing protein</fullName>
    </recommendedName>
</protein>
<dbReference type="SUPFAM" id="SSF48019">
    <property type="entry name" value="post-AAA+ oligomerization domain-like"/>
    <property type="match status" value="1"/>
</dbReference>
<evidence type="ECO:0000256" key="4">
    <source>
        <dbReference type="ARBA" id="ARBA00022705"/>
    </source>
</evidence>
<dbReference type="EMBL" id="OZ020105">
    <property type="protein sequence ID" value="CAK9257119.1"/>
    <property type="molecule type" value="Genomic_DNA"/>
</dbReference>
<sequence length="1286" mass="142982">MLQEEEQVLLSRWELQRWEEVESSCLGGRGRGRGGQVDSSNRDHPHSSSQLQHINGVLNCSWELQAGSNAAAVLDEKRRSGKEEDEDVNPHHKGLKAAVEDTTIASDPPSDECKFSGELEKVWKKLRGEERQSKDSKDVKKKKREIFRPEERWQGDTARREELARRVILENHDDNDGSSGYMPSPLSHHLLSNKPQGSFSTSHNKPAAIEDDNENATGSEESVFQSDDGELSPMEREMVHALLDSSPPIQQKLSKESCVHKPQNGSGRKPESTMSHKQAINVRLKGRSSSTRDRKLTRSVVAPAPALDDELELSDMPQHGCGGGLNWDWSRTHRYNNNNNNSISKTFVDLAALMCTFPDTVERKEAAVADDAAKEVSENGWSFSHVHYHQQEAAAEESEARAADAATAGVIAHGQRLSSFNSEPDALPPLFEDDVDGDGKETHEILDNGGMSLPPLHTTKPTQEFHQLKNHLPFVSTAAAAARKQRHKGSSLKTALKDLPAVEVPPPLQPQQSSKTSAAAAVADEQETHRTLSQKYRPRSFKEVEGQTMVVKSLSSSVMKGKVAPVYLFMGPRGTGKTTMARIFAAALNCLSLQTEQRPCQTCQACEDISLNRSSSPDVKEVDASSNVDIQGMRAMLGGFSPSHLRYKVIIVEGCDFLSTQVWNAFLKVLEEPPKNLVFILITTDAERLPLTVTSRCQKFPFCRVKEDDIVRRLKMMAVKEGLEVEEEALVLIASTADGSLRDAEMTMDQLSLLDRRISLVTVQELVGLVPDGKLLDLLDLALSAEAGNTVRFMRDLLKSGLEPLSLLSQLASLITNILAGTFDVHPETRHHKGFFRRNFSKKEEQQRLREALKVLSKAEKQLRIASDQPTWLTAALLQFAPDRSFLPSSVNTSIAHSPAAFDLSHQQRTTATTTTTKNRVEEENQPESSSHLLRMMDPQNLEKTWTQVLQVCRSKVLKQLLQSHANLIAIGIQDEERYVVVQVEFHHPEFLTRAERSERSIRHAFQMVLSCPVQLRISLDGVHNTTVGNLSGDLQAAAAVASSSKRMDERQLMGGTFEENFFEPGGIALDIHGVAPLGHHHHHHSRARKHRRAGGIKEHEIENPSMVSRAGSHRSHRNRRRSSASSVMKGGEIGQSWDPSWPQASRRYGSSSTSHAGFSDSLVVGLSEAQSKGQRALLKTMMEEPQGELETLDENWSLGQSRKNKHDAHVKPRKDSSKLASGTERKSRRMESQLKPTRGVLCWKALHSDKLKMNLRRQRSQGKAVFFRFVPCGKLNRTPLTNGCG</sequence>
<feature type="compositionally biased region" description="Basic and acidic residues" evidence="11">
    <location>
        <begin position="111"/>
        <end position="138"/>
    </location>
</feature>
<dbReference type="Proteomes" id="UP001497444">
    <property type="component" value="Chromosome 10"/>
</dbReference>
<evidence type="ECO:0000256" key="1">
    <source>
        <dbReference type="ARBA" id="ARBA00006360"/>
    </source>
</evidence>
<feature type="region of interest" description="Disordered" evidence="11">
    <location>
        <begin position="73"/>
        <end position="229"/>
    </location>
</feature>
<dbReference type="InterPro" id="IPR008921">
    <property type="entry name" value="DNA_pol3_clamp-load_cplx_C"/>
</dbReference>
<dbReference type="PANTHER" id="PTHR11669">
    <property type="entry name" value="REPLICATION FACTOR C / DNA POLYMERASE III GAMMA-TAU SUBUNIT"/>
    <property type="match status" value="1"/>
</dbReference>
<dbReference type="Pfam" id="PF23007">
    <property type="entry name" value="DnaA_N-like_STI"/>
    <property type="match status" value="1"/>
</dbReference>
<evidence type="ECO:0000256" key="8">
    <source>
        <dbReference type="ARBA" id="ARBA00022840"/>
    </source>
</evidence>
<evidence type="ECO:0000256" key="5">
    <source>
        <dbReference type="ARBA" id="ARBA00022723"/>
    </source>
</evidence>
<feature type="region of interest" description="Disordered" evidence="11">
    <location>
        <begin position="502"/>
        <end position="534"/>
    </location>
</feature>
<feature type="coiled-coil region" evidence="10">
    <location>
        <begin position="842"/>
        <end position="869"/>
    </location>
</feature>
<accession>A0ABP0VRL4</accession>
<feature type="region of interest" description="Disordered" evidence="11">
    <location>
        <begin position="1078"/>
        <end position="1155"/>
    </location>
</feature>
<keyword evidence="2" id="KW-0808">Transferase</keyword>
<feature type="compositionally biased region" description="Basic and acidic residues" evidence="11">
    <location>
        <begin position="146"/>
        <end position="175"/>
    </location>
</feature>
<dbReference type="Gene3D" id="1.10.8.60">
    <property type="match status" value="1"/>
</dbReference>
<dbReference type="PANTHER" id="PTHR11669:SF0">
    <property type="entry name" value="PROTEIN STICHEL-LIKE 2"/>
    <property type="match status" value="1"/>
</dbReference>
<gene>
    <name evidence="15" type="ORF">CSSPJE1EN1_LOCUS2597</name>
</gene>
<evidence type="ECO:0000256" key="3">
    <source>
        <dbReference type="ARBA" id="ARBA00022695"/>
    </source>
</evidence>
<dbReference type="InterPro" id="IPR054506">
    <property type="entry name" value="DnaA_N-like_STI"/>
</dbReference>
<dbReference type="InterPro" id="IPR012763">
    <property type="entry name" value="DNA_pol_III_sug/sutau_N"/>
</dbReference>
<feature type="domain" description="STICHEL DnaA-N-like alpha-beta" evidence="14">
    <location>
        <begin position="938"/>
        <end position="1020"/>
    </location>
</feature>
<keyword evidence="7" id="KW-0862">Zinc</keyword>
<feature type="compositionally biased region" description="Basic and acidic residues" evidence="11">
    <location>
        <begin position="1208"/>
        <end position="1233"/>
    </location>
</feature>
<dbReference type="Pfam" id="PF12169">
    <property type="entry name" value="DNA_pol3_gamma3"/>
    <property type="match status" value="1"/>
</dbReference>
<keyword evidence="3" id="KW-0548">Nucleotidyltransferase</keyword>
<evidence type="ECO:0000256" key="11">
    <source>
        <dbReference type="SAM" id="MobiDB-lite"/>
    </source>
</evidence>